<name>A0A1E7FJW3_9STRA</name>
<dbReference type="KEGG" id="fcy:FRACYDRAFT_183125"/>
<feature type="compositionally biased region" description="Acidic residues" evidence="1">
    <location>
        <begin position="116"/>
        <end position="126"/>
    </location>
</feature>
<dbReference type="InParanoid" id="A0A1E7FJW3"/>
<protein>
    <recommendedName>
        <fullName evidence="4">DUF1350-domain-containing protein</fullName>
    </recommendedName>
</protein>
<dbReference type="OrthoDB" id="3980at2759"/>
<dbReference type="PANTHER" id="PTHR34127:SF1">
    <property type="entry name" value="OS04G0405600 PROTEIN"/>
    <property type="match status" value="1"/>
</dbReference>
<feature type="compositionally biased region" description="Basic and acidic residues" evidence="1">
    <location>
        <begin position="87"/>
        <end position="100"/>
    </location>
</feature>
<organism evidence="2 3">
    <name type="scientific">Fragilariopsis cylindrus CCMP1102</name>
    <dbReference type="NCBI Taxonomy" id="635003"/>
    <lineage>
        <taxon>Eukaryota</taxon>
        <taxon>Sar</taxon>
        <taxon>Stramenopiles</taxon>
        <taxon>Ochrophyta</taxon>
        <taxon>Bacillariophyta</taxon>
        <taxon>Bacillariophyceae</taxon>
        <taxon>Bacillariophycidae</taxon>
        <taxon>Bacillariales</taxon>
        <taxon>Bacillariaceae</taxon>
        <taxon>Fragilariopsis</taxon>
    </lineage>
</organism>
<evidence type="ECO:0008006" key="4">
    <source>
        <dbReference type="Google" id="ProtNLM"/>
    </source>
</evidence>
<proteinExistence type="predicted"/>
<keyword evidence="3" id="KW-1185">Reference proteome</keyword>
<accession>A0A1E7FJW3</accession>
<sequence>MLILKPTRQRQRQRRRWQLSQSSKKITLSLSFFALLLLIDPLLSFTTTTISRTTTTTTTTKSLATFSYIKQQHPSKTSRLLSIQRSDDNYDDNDFHKEQAEEVAVTDDYYNRNSKEEEEEEEEEEDAEKKSRRQQRGGQQQQQQNRSTRSENYYEEEEEQADDYYDNGDQEEYEDRQTRGGYYKVVFNEEVDSSETQIDWEVCYSDGGLKADALVLLPPASVERPTAIIHFVGGTFFGSNPKIWYRSLLESIVRSTSTAIIVTPIPVTLFKNPLQHIQLSQKIKRAFQNAWLTVLEDEYGEDVLRDIPLCGLGHSLGARLLTVLTTADQNQPKSPERVPIPPYKSLCLVSFTNYGAKVGIPDAKYGSTSSRYYDDEYDDEYNNDDVDEEWSELVEDLQETVTEQANRLRTAFTPKSKDLEFFPTPDQLWEAIKDDKRYKVNNTLIVQFDNDPIDQSSKLAQILHDTNSSDVKFARLRGTHLDPVSITTDSEGGDDNRNGQSQTTITSAGAVAVGLGSLIEKTIKGNNKNREHKIAMRDLRQSIISYITDVVTK</sequence>
<dbReference type="Pfam" id="PF07082">
    <property type="entry name" value="DUF1350"/>
    <property type="match status" value="1"/>
</dbReference>
<dbReference type="PANTHER" id="PTHR34127">
    <property type="entry name" value="OS04G0405600 PROTEIN"/>
    <property type="match status" value="1"/>
</dbReference>
<dbReference type="EMBL" id="KV784356">
    <property type="protein sequence ID" value="OEU18434.1"/>
    <property type="molecule type" value="Genomic_DNA"/>
</dbReference>
<reference evidence="2 3" key="1">
    <citation type="submission" date="2016-09" db="EMBL/GenBank/DDBJ databases">
        <title>Extensive genetic diversity and differential bi-allelic expression allows diatom success in the polar Southern Ocean.</title>
        <authorList>
            <consortium name="DOE Joint Genome Institute"/>
            <person name="Mock T."/>
            <person name="Otillar R.P."/>
            <person name="Strauss J."/>
            <person name="Dupont C."/>
            <person name="Frickenhaus S."/>
            <person name="Maumus F."/>
            <person name="Mcmullan M."/>
            <person name="Sanges R."/>
            <person name="Schmutz J."/>
            <person name="Toseland A."/>
            <person name="Valas R."/>
            <person name="Veluchamy A."/>
            <person name="Ward B.J."/>
            <person name="Allen A."/>
            <person name="Barry K."/>
            <person name="Falciatore A."/>
            <person name="Ferrante M."/>
            <person name="Fortunato A.E."/>
            <person name="Gloeckner G."/>
            <person name="Gruber A."/>
            <person name="Hipkin R."/>
            <person name="Janech M."/>
            <person name="Kroth P."/>
            <person name="Leese F."/>
            <person name="Lindquist E."/>
            <person name="Lyon B.R."/>
            <person name="Martin J."/>
            <person name="Mayer C."/>
            <person name="Parker M."/>
            <person name="Quesneville H."/>
            <person name="Raymond J."/>
            <person name="Uhlig C."/>
            <person name="Valentin K.U."/>
            <person name="Worden A.Z."/>
            <person name="Armbrust E.V."/>
            <person name="Bowler C."/>
            <person name="Green B."/>
            <person name="Moulton V."/>
            <person name="Van Oosterhout C."/>
            <person name="Grigoriev I."/>
        </authorList>
    </citation>
    <scope>NUCLEOTIDE SEQUENCE [LARGE SCALE GENOMIC DNA]</scope>
    <source>
        <strain evidence="2 3">CCMP1102</strain>
    </source>
</reference>
<dbReference type="InterPro" id="IPR010765">
    <property type="entry name" value="DUF1350"/>
</dbReference>
<dbReference type="ESTHER" id="9stra-a0a1e7fjw3">
    <property type="family name" value="Duf_1350"/>
</dbReference>
<feature type="compositionally biased region" description="Acidic residues" evidence="1">
    <location>
        <begin position="153"/>
        <end position="174"/>
    </location>
</feature>
<dbReference type="AlphaFoldDB" id="A0A1E7FJW3"/>
<evidence type="ECO:0000313" key="2">
    <source>
        <dbReference type="EMBL" id="OEU18434.1"/>
    </source>
</evidence>
<evidence type="ECO:0000256" key="1">
    <source>
        <dbReference type="SAM" id="MobiDB-lite"/>
    </source>
</evidence>
<gene>
    <name evidence="2" type="ORF">FRACYDRAFT_183125</name>
</gene>
<dbReference type="Proteomes" id="UP000095751">
    <property type="component" value="Unassembled WGS sequence"/>
</dbReference>
<evidence type="ECO:0000313" key="3">
    <source>
        <dbReference type="Proteomes" id="UP000095751"/>
    </source>
</evidence>
<feature type="region of interest" description="Disordered" evidence="1">
    <location>
        <begin position="87"/>
        <end position="177"/>
    </location>
</feature>